<reference evidence="1" key="1">
    <citation type="submission" date="2021-01" db="EMBL/GenBank/DDBJ databases">
        <title>Complete genome sequence of Clostridiales bacterium R-7.</title>
        <authorList>
            <person name="Mahoney-Kurpe S.C."/>
            <person name="Palevich N."/>
            <person name="Koike S."/>
            <person name="Moon C.D."/>
            <person name="Attwood G.T."/>
        </authorList>
    </citation>
    <scope>NUCLEOTIDE SEQUENCE</scope>
    <source>
        <strain evidence="1">R-7</strain>
    </source>
</reference>
<evidence type="ECO:0000313" key="1">
    <source>
        <dbReference type="EMBL" id="QUC67348.1"/>
    </source>
</evidence>
<name>A0AC61MZ88_9FIRM</name>
<sequence length="477" mass="53316">MASIRWKILLAFFLIVGLSFFVAATSLNGMVKDYLFEQRKRDDIAKTGKLAQKAAPLFQSVSSNELNDLLEEEAETMDGRLILIDNDGKIQYDTFQNLCGQRTQVDEVIRVLRGETVKDYGIHTPGKSVVEAMSGESAEYVAYSTYEMNGYKGRIGAAMFVSKIQSLVDSIERVEMQLLRVFAVIAVAALAFALLLSRLLTNPITAVSRTMRKMGKGDLSVRVPVRGSGELRELAENYNTMASQLESLDKTRNQFVSNASHELKTPLATMKILLESMIYEPDMPAEVRADFMKDMNHEIDRLTGIVTDLLVLTRMDNGEEMKRGIVNMTELTHETIHQLTPAAEKNNQTLTGDVQEDLFFYGDKSKLSQILYNLMDNAIKYTPEEGKISVSLREEDGNIVWRVKDNGIGIPEEDLDHIFERFYRVDKARGRETGGTGLGLSIVKQMVRMHGGTITVESSLGKGSEFTVTFPQEGAES</sequence>
<evidence type="ECO:0000313" key="2">
    <source>
        <dbReference type="Proteomes" id="UP000682782"/>
    </source>
</evidence>
<gene>
    <name evidence="1" type="ORF">JYE49_01165</name>
</gene>
<proteinExistence type="predicted"/>
<accession>A0AC61MZ88</accession>
<keyword evidence="2" id="KW-1185">Reference proteome</keyword>
<protein>
    <submittedName>
        <fullName evidence="1">HAMP domain-containing protein</fullName>
    </submittedName>
</protein>
<organism evidence="1 2">
    <name type="scientific">Aristaeella hokkaidonensis</name>
    <dbReference type="NCBI Taxonomy" id="3046382"/>
    <lineage>
        <taxon>Bacteria</taxon>
        <taxon>Bacillati</taxon>
        <taxon>Bacillota</taxon>
        <taxon>Clostridia</taxon>
        <taxon>Eubacteriales</taxon>
        <taxon>Aristaeellaceae</taxon>
        <taxon>Aristaeella</taxon>
    </lineage>
</organism>
<dbReference type="EMBL" id="CP068393">
    <property type="protein sequence ID" value="QUC67348.1"/>
    <property type="molecule type" value="Genomic_DNA"/>
</dbReference>
<dbReference type="Proteomes" id="UP000682782">
    <property type="component" value="Chromosome"/>
</dbReference>